<comment type="caution">
    <text evidence="1">The sequence shown here is derived from an EMBL/GenBank/DDBJ whole genome shotgun (WGS) entry which is preliminary data.</text>
</comment>
<reference evidence="1 2" key="1">
    <citation type="journal article" date="2021" name="J. Hered.">
        <title>A chromosome-level genome assembly of the parasitoid wasp, Cotesia glomerata (Hymenoptera: Braconidae).</title>
        <authorList>
            <person name="Pinto B.J."/>
            <person name="Weis J.J."/>
            <person name="Gamble T."/>
            <person name="Ode P.J."/>
            <person name="Paul R."/>
            <person name="Zaspel J.M."/>
        </authorList>
    </citation>
    <scope>NUCLEOTIDE SEQUENCE [LARGE SCALE GENOMIC DNA]</scope>
    <source>
        <strain evidence="1">CgM1</strain>
    </source>
</reference>
<evidence type="ECO:0000313" key="1">
    <source>
        <dbReference type="EMBL" id="KAH0550860.1"/>
    </source>
</evidence>
<gene>
    <name evidence="1" type="ORF">KQX54_021003</name>
</gene>
<proteinExistence type="predicted"/>
<organism evidence="1 2">
    <name type="scientific">Cotesia glomerata</name>
    <name type="common">Lepidopteran parasitic wasp</name>
    <name type="synonym">Apanteles glomeratus</name>
    <dbReference type="NCBI Taxonomy" id="32391"/>
    <lineage>
        <taxon>Eukaryota</taxon>
        <taxon>Metazoa</taxon>
        <taxon>Ecdysozoa</taxon>
        <taxon>Arthropoda</taxon>
        <taxon>Hexapoda</taxon>
        <taxon>Insecta</taxon>
        <taxon>Pterygota</taxon>
        <taxon>Neoptera</taxon>
        <taxon>Endopterygota</taxon>
        <taxon>Hymenoptera</taxon>
        <taxon>Apocrita</taxon>
        <taxon>Ichneumonoidea</taxon>
        <taxon>Braconidae</taxon>
        <taxon>Microgastrinae</taxon>
        <taxon>Cotesia</taxon>
    </lineage>
</organism>
<dbReference type="AlphaFoldDB" id="A0AAV7IEU8"/>
<keyword evidence="2" id="KW-1185">Reference proteome</keyword>
<name>A0AAV7IEU8_COTGL</name>
<evidence type="ECO:0000313" key="2">
    <source>
        <dbReference type="Proteomes" id="UP000826195"/>
    </source>
</evidence>
<sequence>MAVAGLVRFSAVPVRLRMTSCTEMTESVRKTKTKPECALVLRWLQLASPMELVPFQLPTVYSSIGYDWIAGRVGTVGTVERVERVERAGRGLEAAATI</sequence>
<dbReference type="EMBL" id="JAHXZJ010001864">
    <property type="protein sequence ID" value="KAH0550860.1"/>
    <property type="molecule type" value="Genomic_DNA"/>
</dbReference>
<accession>A0AAV7IEU8</accession>
<protein>
    <submittedName>
        <fullName evidence="1">Uncharacterized protein</fullName>
    </submittedName>
</protein>
<dbReference type="Proteomes" id="UP000826195">
    <property type="component" value="Unassembled WGS sequence"/>
</dbReference>